<dbReference type="AlphaFoldDB" id="A0A8R7R5U0"/>
<dbReference type="Proteomes" id="UP000015106">
    <property type="component" value="Chromosome 7"/>
</dbReference>
<protein>
    <submittedName>
        <fullName evidence="1">Uncharacterized protein</fullName>
    </submittedName>
</protein>
<reference evidence="1" key="2">
    <citation type="submission" date="2018-03" db="EMBL/GenBank/DDBJ databases">
        <title>The Triticum urartu genome reveals the dynamic nature of wheat genome evolution.</title>
        <authorList>
            <person name="Ling H."/>
            <person name="Ma B."/>
            <person name="Shi X."/>
            <person name="Liu H."/>
            <person name="Dong L."/>
            <person name="Sun H."/>
            <person name="Cao Y."/>
            <person name="Gao Q."/>
            <person name="Zheng S."/>
            <person name="Li Y."/>
            <person name="Yu Y."/>
            <person name="Du H."/>
            <person name="Qi M."/>
            <person name="Li Y."/>
            <person name="Yu H."/>
            <person name="Cui Y."/>
            <person name="Wang N."/>
            <person name="Chen C."/>
            <person name="Wu H."/>
            <person name="Zhao Y."/>
            <person name="Zhang J."/>
            <person name="Li Y."/>
            <person name="Zhou W."/>
            <person name="Zhang B."/>
            <person name="Hu W."/>
            <person name="Eijk M."/>
            <person name="Tang J."/>
            <person name="Witsenboer H."/>
            <person name="Zhao S."/>
            <person name="Li Z."/>
            <person name="Zhang A."/>
            <person name="Wang D."/>
            <person name="Liang C."/>
        </authorList>
    </citation>
    <scope>NUCLEOTIDE SEQUENCE [LARGE SCALE GENOMIC DNA]</scope>
    <source>
        <strain evidence="1">cv. G1812</strain>
    </source>
</reference>
<accession>A0A8R7R5U0</accession>
<evidence type="ECO:0000313" key="2">
    <source>
        <dbReference type="Proteomes" id="UP000015106"/>
    </source>
</evidence>
<reference evidence="2" key="1">
    <citation type="journal article" date="2013" name="Nature">
        <title>Draft genome of the wheat A-genome progenitor Triticum urartu.</title>
        <authorList>
            <person name="Ling H.Q."/>
            <person name="Zhao S."/>
            <person name="Liu D."/>
            <person name="Wang J."/>
            <person name="Sun H."/>
            <person name="Zhang C."/>
            <person name="Fan H."/>
            <person name="Li D."/>
            <person name="Dong L."/>
            <person name="Tao Y."/>
            <person name="Gao C."/>
            <person name="Wu H."/>
            <person name="Li Y."/>
            <person name="Cui Y."/>
            <person name="Guo X."/>
            <person name="Zheng S."/>
            <person name="Wang B."/>
            <person name="Yu K."/>
            <person name="Liang Q."/>
            <person name="Yang W."/>
            <person name="Lou X."/>
            <person name="Chen J."/>
            <person name="Feng M."/>
            <person name="Jian J."/>
            <person name="Zhang X."/>
            <person name="Luo G."/>
            <person name="Jiang Y."/>
            <person name="Liu J."/>
            <person name="Wang Z."/>
            <person name="Sha Y."/>
            <person name="Zhang B."/>
            <person name="Wu H."/>
            <person name="Tang D."/>
            <person name="Shen Q."/>
            <person name="Xue P."/>
            <person name="Zou S."/>
            <person name="Wang X."/>
            <person name="Liu X."/>
            <person name="Wang F."/>
            <person name="Yang Y."/>
            <person name="An X."/>
            <person name="Dong Z."/>
            <person name="Zhang K."/>
            <person name="Zhang X."/>
            <person name="Luo M.C."/>
            <person name="Dvorak J."/>
            <person name="Tong Y."/>
            <person name="Wang J."/>
            <person name="Yang H."/>
            <person name="Li Z."/>
            <person name="Wang D."/>
            <person name="Zhang A."/>
            <person name="Wang J."/>
        </authorList>
    </citation>
    <scope>NUCLEOTIDE SEQUENCE</scope>
    <source>
        <strain evidence="2">cv. G1812</strain>
    </source>
</reference>
<reference evidence="1" key="3">
    <citation type="submission" date="2022-06" db="UniProtKB">
        <authorList>
            <consortium name="EnsemblPlants"/>
        </authorList>
    </citation>
    <scope>IDENTIFICATION</scope>
</reference>
<dbReference type="EnsemblPlants" id="TuG1812G0700003577.01.T01">
    <property type="protein sequence ID" value="TuG1812G0700003577.01.T01.cds453694"/>
    <property type="gene ID" value="TuG1812G0700003577.01"/>
</dbReference>
<proteinExistence type="predicted"/>
<sequence>MLCNMTAGHITWIMENNVPEPNLYWRSSTYPSTMQMDMESSCL</sequence>
<name>A0A8R7R5U0_TRIUA</name>
<organism evidence="1 2">
    <name type="scientific">Triticum urartu</name>
    <name type="common">Red wild einkorn</name>
    <name type="synonym">Crithodium urartu</name>
    <dbReference type="NCBI Taxonomy" id="4572"/>
    <lineage>
        <taxon>Eukaryota</taxon>
        <taxon>Viridiplantae</taxon>
        <taxon>Streptophyta</taxon>
        <taxon>Embryophyta</taxon>
        <taxon>Tracheophyta</taxon>
        <taxon>Spermatophyta</taxon>
        <taxon>Magnoliopsida</taxon>
        <taxon>Liliopsida</taxon>
        <taxon>Poales</taxon>
        <taxon>Poaceae</taxon>
        <taxon>BOP clade</taxon>
        <taxon>Pooideae</taxon>
        <taxon>Triticodae</taxon>
        <taxon>Triticeae</taxon>
        <taxon>Triticinae</taxon>
        <taxon>Triticum</taxon>
    </lineage>
</organism>
<keyword evidence="2" id="KW-1185">Reference proteome</keyword>
<dbReference type="Gramene" id="TuG1812G0700003577.01.T01">
    <property type="protein sequence ID" value="TuG1812G0700003577.01.T01.cds453694"/>
    <property type="gene ID" value="TuG1812G0700003577.01"/>
</dbReference>
<evidence type="ECO:0000313" key="1">
    <source>
        <dbReference type="EnsemblPlants" id="TuG1812G0700003577.01.T01.cds453694"/>
    </source>
</evidence>